<keyword evidence="3" id="KW-1185">Reference proteome</keyword>
<sequence length="112" mass="11728">MDPSAYTGQGTADTVQEAPRLAQLERGKHWERCGRKRGKARYGKGRDEGRGEEQKLSGVARSCVWKGGNNGPAHPGLMVTAEDDSQVPDPPASIVGTGNPLVVTGGGLGDDT</sequence>
<organism evidence="2 3">
    <name type="scientific">Portunus trituberculatus</name>
    <name type="common">Swimming crab</name>
    <name type="synonym">Neptunus trituberculatus</name>
    <dbReference type="NCBI Taxonomy" id="210409"/>
    <lineage>
        <taxon>Eukaryota</taxon>
        <taxon>Metazoa</taxon>
        <taxon>Ecdysozoa</taxon>
        <taxon>Arthropoda</taxon>
        <taxon>Crustacea</taxon>
        <taxon>Multicrustacea</taxon>
        <taxon>Malacostraca</taxon>
        <taxon>Eumalacostraca</taxon>
        <taxon>Eucarida</taxon>
        <taxon>Decapoda</taxon>
        <taxon>Pleocyemata</taxon>
        <taxon>Brachyura</taxon>
        <taxon>Eubrachyura</taxon>
        <taxon>Portunoidea</taxon>
        <taxon>Portunidae</taxon>
        <taxon>Portuninae</taxon>
        <taxon>Portunus</taxon>
    </lineage>
</organism>
<comment type="caution">
    <text evidence="2">The sequence shown here is derived from an EMBL/GenBank/DDBJ whole genome shotgun (WGS) entry which is preliminary data.</text>
</comment>
<reference evidence="2 3" key="1">
    <citation type="submission" date="2019-05" db="EMBL/GenBank/DDBJ databases">
        <title>Another draft genome of Portunus trituberculatus and its Hox gene families provides insights of decapod evolution.</title>
        <authorList>
            <person name="Jeong J.-H."/>
            <person name="Song I."/>
            <person name="Kim S."/>
            <person name="Choi T."/>
            <person name="Kim D."/>
            <person name="Ryu S."/>
            <person name="Kim W."/>
        </authorList>
    </citation>
    <scope>NUCLEOTIDE SEQUENCE [LARGE SCALE GENOMIC DNA]</scope>
    <source>
        <tissue evidence="2">Muscle</tissue>
    </source>
</reference>
<accession>A0A5B7E0H9</accession>
<dbReference type="AlphaFoldDB" id="A0A5B7E0H9"/>
<evidence type="ECO:0000313" key="3">
    <source>
        <dbReference type="Proteomes" id="UP000324222"/>
    </source>
</evidence>
<feature type="compositionally biased region" description="Basic and acidic residues" evidence="1">
    <location>
        <begin position="44"/>
        <end position="55"/>
    </location>
</feature>
<feature type="region of interest" description="Disordered" evidence="1">
    <location>
        <begin position="1"/>
        <end position="58"/>
    </location>
</feature>
<protein>
    <submittedName>
        <fullName evidence="2">Uncharacterized protein</fullName>
    </submittedName>
</protein>
<feature type="compositionally biased region" description="Basic and acidic residues" evidence="1">
    <location>
        <begin position="23"/>
        <end position="33"/>
    </location>
</feature>
<dbReference type="EMBL" id="VSRR010001669">
    <property type="protein sequence ID" value="MPC26909.1"/>
    <property type="molecule type" value="Genomic_DNA"/>
</dbReference>
<dbReference type="Proteomes" id="UP000324222">
    <property type="component" value="Unassembled WGS sequence"/>
</dbReference>
<proteinExistence type="predicted"/>
<name>A0A5B7E0H9_PORTR</name>
<gene>
    <name evidence="2" type="ORF">E2C01_020060</name>
</gene>
<feature type="compositionally biased region" description="Polar residues" evidence="1">
    <location>
        <begin position="1"/>
        <end position="14"/>
    </location>
</feature>
<feature type="region of interest" description="Disordered" evidence="1">
    <location>
        <begin position="74"/>
        <end position="112"/>
    </location>
</feature>
<evidence type="ECO:0000313" key="2">
    <source>
        <dbReference type="EMBL" id="MPC26909.1"/>
    </source>
</evidence>
<feature type="compositionally biased region" description="Basic residues" evidence="1">
    <location>
        <begin position="34"/>
        <end position="43"/>
    </location>
</feature>
<evidence type="ECO:0000256" key="1">
    <source>
        <dbReference type="SAM" id="MobiDB-lite"/>
    </source>
</evidence>